<dbReference type="EMBL" id="JBBKTX010000018">
    <property type="protein sequence ID" value="MFK4753641.1"/>
    <property type="molecule type" value="Genomic_DNA"/>
</dbReference>
<name>A0ABW8NKZ9_9GAMM</name>
<evidence type="ECO:0000256" key="2">
    <source>
        <dbReference type="SAM" id="SignalP"/>
    </source>
</evidence>
<keyword evidence="1" id="KW-0175">Coiled coil</keyword>
<organism evidence="3 4">
    <name type="scientific">Oceanobacter antarcticus</name>
    <dbReference type="NCBI Taxonomy" id="3133425"/>
    <lineage>
        <taxon>Bacteria</taxon>
        <taxon>Pseudomonadati</taxon>
        <taxon>Pseudomonadota</taxon>
        <taxon>Gammaproteobacteria</taxon>
        <taxon>Oceanospirillales</taxon>
        <taxon>Oceanospirillaceae</taxon>
        <taxon>Oceanobacter</taxon>
    </lineage>
</organism>
<feature type="signal peptide" evidence="2">
    <location>
        <begin position="1"/>
        <end position="23"/>
    </location>
</feature>
<feature type="coiled-coil region" evidence="1">
    <location>
        <begin position="444"/>
        <end position="471"/>
    </location>
</feature>
<accession>A0ABW8NKZ9</accession>
<evidence type="ECO:0000313" key="4">
    <source>
        <dbReference type="Proteomes" id="UP001620597"/>
    </source>
</evidence>
<dbReference type="SUPFAM" id="SSF48452">
    <property type="entry name" value="TPR-like"/>
    <property type="match status" value="1"/>
</dbReference>
<dbReference type="Gene3D" id="1.25.40.10">
    <property type="entry name" value="Tetratricopeptide repeat domain"/>
    <property type="match status" value="1"/>
</dbReference>
<dbReference type="Proteomes" id="UP001620597">
    <property type="component" value="Unassembled WGS sequence"/>
</dbReference>
<feature type="chain" id="PRO_5047267781" description="Tetratricopeptide repeat-containing protein" evidence="2">
    <location>
        <begin position="24"/>
        <end position="644"/>
    </location>
</feature>
<reference evidence="3 4" key="1">
    <citation type="submission" date="2024-03" db="EMBL/GenBank/DDBJ databases">
        <title>High-quality draft genome sequence of Oceanobacter sp. wDCs-4.</title>
        <authorList>
            <person name="Dong C."/>
        </authorList>
    </citation>
    <scope>NUCLEOTIDE SEQUENCE [LARGE SCALE GENOMIC DNA]</scope>
    <source>
        <strain evidence="4">wDCs-4</strain>
    </source>
</reference>
<evidence type="ECO:0000256" key="1">
    <source>
        <dbReference type="SAM" id="Coils"/>
    </source>
</evidence>
<comment type="caution">
    <text evidence="3">The sequence shown here is derived from an EMBL/GenBank/DDBJ whole genome shotgun (WGS) entry which is preliminary data.</text>
</comment>
<keyword evidence="4" id="KW-1185">Reference proteome</keyword>
<dbReference type="InterPro" id="IPR011990">
    <property type="entry name" value="TPR-like_helical_dom_sf"/>
</dbReference>
<keyword evidence="2" id="KW-0732">Signal</keyword>
<gene>
    <name evidence="3" type="ORF">WG929_14590</name>
</gene>
<sequence>MQKSGLLALAVAATAWVSSTTCAAQPTASDNSLVSALSATAPVLKTPIDVLNHELGKRVYFFHYLTSNPLVAMSDSDAEPTLADMDIMYTLPAGLSDLGMDSYASALLRDPSLSHSPGMGNTWFMLARNASDRSNWLQAGQLVSKAMASDALLNPADEAEAAFIATTSYANRDQTQQAEEAFSQIDEDSNWYRFAGYNLMLTKMRQGISADDLRQWVSDFLVDDPENEQQTALNDRFRLTAGKYELRNKHYDEAIGYLRLVSKDGPYTSDALLQYGWALSKRWQYDQALQPWRVLQEHFPLLDIHALESLMATSYLAELMNGGVPSLPVYEYTENRMTLALEQLNNLDNPVTLLQWVTRWETRQSATSDNILSADPQGVTESPTSRNLEGLLSTSAFIQEQQRLLDIRSMLDWVQRQQQQLSLAQAEKLANLAAYVQVVQSGRLEQVESSSRQLQQQITLIDQRIQEQRRQAFGFANESELLQLNKLVAIANESSGETPMEQDTREQAALLQGISQWQLSKSLPQRAWTLKKQQLLLQQQYQDVNTQLTNVSGLLEQVGTFYARSEAHLATIEAAASKLSQLEQTLTALHTKQQQQIVTVAQSHIGMLKDRLKDYLATTRLSIARLYDNELRRNTNSGGLGEYE</sequence>
<dbReference type="RefSeq" id="WP_416206659.1">
    <property type="nucleotide sequence ID" value="NZ_JBBKTX010000018.1"/>
</dbReference>
<evidence type="ECO:0008006" key="5">
    <source>
        <dbReference type="Google" id="ProtNLM"/>
    </source>
</evidence>
<protein>
    <recommendedName>
        <fullName evidence="5">Tetratricopeptide repeat-containing protein</fullName>
    </recommendedName>
</protein>
<proteinExistence type="predicted"/>
<evidence type="ECO:0000313" key="3">
    <source>
        <dbReference type="EMBL" id="MFK4753641.1"/>
    </source>
</evidence>